<dbReference type="Pfam" id="PF18052">
    <property type="entry name" value="Rx_N"/>
    <property type="match status" value="1"/>
</dbReference>
<keyword evidence="4" id="KW-0611">Plant defense</keyword>
<evidence type="ECO:0000259" key="9">
    <source>
        <dbReference type="Pfam" id="PF25019"/>
    </source>
</evidence>
<dbReference type="PANTHER" id="PTHR36766:SF51">
    <property type="entry name" value="DISEASE RESISTANCE RPP13-LIKE PROTEIN 1"/>
    <property type="match status" value="1"/>
</dbReference>
<dbReference type="EnsemblPlants" id="evm.model.03.361">
    <property type="protein sequence ID" value="cds.evm.model.03.361"/>
    <property type="gene ID" value="evm.TU.03.361"/>
</dbReference>
<dbReference type="FunFam" id="1.10.10.10:FF:000322">
    <property type="entry name" value="Probable disease resistance protein At1g63360"/>
    <property type="match status" value="1"/>
</dbReference>
<feature type="domain" description="Disease resistance N-terminal" evidence="7">
    <location>
        <begin position="10"/>
        <end position="103"/>
    </location>
</feature>
<dbReference type="AlphaFoldDB" id="A0A803P8Q5"/>
<dbReference type="Gene3D" id="1.10.10.10">
    <property type="entry name" value="Winged helix-like DNA-binding domain superfamily/Winged helix DNA-binding domain"/>
    <property type="match status" value="1"/>
</dbReference>
<dbReference type="GO" id="GO:0005524">
    <property type="term" value="F:ATP binding"/>
    <property type="evidence" value="ECO:0007669"/>
    <property type="project" value="UniProtKB-KW"/>
</dbReference>
<dbReference type="OrthoDB" id="37484at2759"/>
<name>A0A803P8Q5_CANSA</name>
<dbReference type="PRINTS" id="PR00364">
    <property type="entry name" value="DISEASERSIST"/>
</dbReference>
<dbReference type="InterPro" id="IPR032675">
    <property type="entry name" value="LRR_dom_sf"/>
</dbReference>
<dbReference type="EMBL" id="UZAU01000252">
    <property type="status" value="NOT_ANNOTATED_CDS"/>
    <property type="molecule type" value="Genomic_DNA"/>
</dbReference>
<feature type="domain" description="Disease resistance protein winged helix" evidence="8">
    <location>
        <begin position="437"/>
        <end position="508"/>
    </location>
</feature>
<dbReference type="InterPro" id="IPR002182">
    <property type="entry name" value="NB-ARC"/>
</dbReference>
<dbReference type="Gene3D" id="1.20.5.4130">
    <property type="match status" value="1"/>
</dbReference>
<evidence type="ECO:0000259" key="7">
    <source>
        <dbReference type="Pfam" id="PF18052"/>
    </source>
</evidence>
<dbReference type="SMART" id="SM00369">
    <property type="entry name" value="LRR_TYP"/>
    <property type="match status" value="3"/>
</dbReference>
<dbReference type="SUPFAM" id="SSF52058">
    <property type="entry name" value="L domain-like"/>
    <property type="match status" value="2"/>
</dbReference>
<dbReference type="Gene3D" id="1.10.8.430">
    <property type="entry name" value="Helical domain of apoptotic protease-activating factors"/>
    <property type="match status" value="1"/>
</dbReference>
<dbReference type="FunFam" id="3.40.50.300:FF:001091">
    <property type="entry name" value="Probable disease resistance protein At1g61300"/>
    <property type="match status" value="1"/>
</dbReference>
<dbReference type="Pfam" id="PF25019">
    <property type="entry name" value="LRR_R13L1-DRL21"/>
    <property type="match status" value="1"/>
</dbReference>
<dbReference type="Gene3D" id="3.80.10.10">
    <property type="entry name" value="Ribonuclease Inhibitor"/>
    <property type="match status" value="3"/>
</dbReference>
<dbReference type="InterPro" id="IPR041118">
    <property type="entry name" value="Rx_N"/>
</dbReference>
<dbReference type="Pfam" id="PF00931">
    <property type="entry name" value="NB-ARC"/>
    <property type="match status" value="1"/>
</dbReference>
<evidence type="ECO:0000256" key="4">
    <source>
        <dbReference type="ARBA" id="ARBA00022821"/>
    </source>
</evidence>
<evidence type="ECO:0000259" key="6">
    <source>
        <dbReference type="Pfam" id="PF00931"/>
    </source>
</evidence>
<feature type="domain" description="NB-ARC" evidence="6">
    <location>
        <begin position="180"/>
        <end position="351"/>
    </location>
</feature>
<dbReference type="GO" id="GO:0043531">
    <property type="term" value="F:ADP binding"/>
    <property type="evidence" value="ECO:0007669"/>
    <property type="project" value="InterPro"/>
</dbReference>
<reference evidence="10" key="2">
    <citation type="submission" date="2021-03" db="UniProtKB">
        <authorList>
            <consortium name="EnsemblPlants"/>
        </authorList>
    </citation>
    <scope>IDENTIFICATION</scope>
</reference>
<sequence length="1018" mass="115589">MALEVIGGAFLSALFQTMFEKMASPEMVSFFRRSKLDHGLLKELELLLLSANSVMDDAEEKQLRNSLVRKWLHELKEATYDAEDLLDAIATKALEREIKSSVSSSRRIKVKKLVSSLFPTASAFDNVIEPKIKEILKRLKFILEQKDVLGLKQGFQNRVSQRLPATSLVDESCVYGRNYDKERIGHLLFSNDDHIGDKISVIPIVGMGGIGKTTLAGILYNDERVTKFDVKAWVTVSDDFDITRITKTILSHVVELKPCDEISDLNQLQVKLKEVLKEKTFFFVLDDVWNNNYGLWSVLMCAFESGAQGSKIIVTTRSDEIASMVTTVQPLKLEILSDEDCWQLFEKHAFVRVSEDAYQKFELIGRKIVKRCQGLPLAVKCLAGLLRSESNLEKWEKILNSNIWELPNEKNNILPALWLSYYHLPPHLKRCFAYCSLFPKDFQFKKESLILLWIAEDLLPHQKYKNLKQVGEEYFDDLTSRSLFQTSMVYFGKPMHCFHMHDLVNDLANFISGEYCLVLDNTCSSSVATNKSIRHLSYDEKSVYDLNILEALCQAKSLRTILGLSSVDQKYYPFSGLNKLPYELFQTTSFPTTLRVLSLWGYAYEELPDSVGNLKQLKYLDLSWSHLKRLPNTLCGLLNLQILLLFFCRNLRLLPKNMGGLINLQHLNIKGTPLKDMPQDLCKLKNLQSLSDFVIGEQSGSKINQLENFHNLCGKLCISGLHNIVDLGNISETILQNMKNVIELTLRWDADISGSEIESIVLGKLQPNTNLKMLYIVHYSGTRLSDWLGDASFSNITAISLYNCKHCVSLSPLGLLPSLERLEIHGMDKLGSISSNASEPFKSLKELLIFDMSSLKECCNGIAHEAFPSLESVRFFRCSNLESFMEGGSFSCLRTIEICDCEKLFAVRMQWNLHRFPSLTSLTLAKCNDMVDSFPEEGLLPTMLKSLSILSYEKLKALNSKSFQQLSSLQVLQIRHCQELQCLPEELPTSLSSLDIYNCPLLSGLCGKEYIPNIQITN</sequence>
<dbReference type="InterPro" id="IPR036388">
    <property type="entry name" value="WH-like_DNA-bd_sf"/>
</dbReference>
<dbReference type="Proteomes" id="UP000596661">
    <property type="component" value="Chromosome 3"/>
</dbReference>
<evidence type="ECO:0000256" key="5">
    <source>
        <dbReference type="ARBA" id="ARBA00022840"/>
    </source>
</evidence>
<proteinExistence type="predicted"/>
<dbReference type="Pfam" id="PF23559">
    <property type="entry name" value="WHD_DRP"/>
    <property type="match status" value="1"/>
</dbReference>
<evidence type="ECO:0000256" key="1">
    <source>
        <dbReference type="ARBA" id="ARBA00022614"/>
    </source>
</evidence>
<dbReference type="Gene3D" id="3.40.50.300">
    <property type="entry name" value="P-loop containing nucleotide triphosphate hydrolases"/>
    <property type="match status" value="1"/>
</dbReference>
<dbReference type="PANTHER" id="PTHR36766">
    <property type="entry name" value="PLANT BROAD-SPECTRUM MILDEW RESISTANCE PROTEIN RPW8"/>
    <property type="match status" value="1"/>
</dbReference>
<dbReference type="InterPro" id="IPR056789">
    <property type="entry name" value="LRR_R13L1-DRL21"/>
</dbReference>
<evidence type="ECO:0000313" key="11">
    <source>
        <dbReference type="Proteomes" id="UP000596661"/>
    </source>
</evidence>
<keyword evidence="5" id="KW-0067">ATP-binding</keyword>
<evidence type="ECO:0000259" key="8">
    <source>
        <dbReference type="Pfam" id="PF23559"/>
    </source>
</evidence>
<evidence type="ECO:0000256" key="2">
    <source>
        <dbReference type="ARBA" id="ARBA00022737"/>
    </source>
</evidence>
<dbReference type="InterPro" id="IPR027417">
    <property type="entry name" value="P-loop_NTPase"/>
</dbReference>
<dbReference type="SUPFAM" id="SSF52540">
    <property type="entry name" value="P-loop containing nucleoside triphosphate hydrolases"/>
    <property type="match status" value="1"/>
</dbReference>
<dbReference type="Gramene" id="evm.model.03.361">
    <property type="protein sequence ID" value="cds.evm.model.03.361"/>
    <property type="gene ID" value="evm.TU.03.361"/>
</dbReference>
<dbReference type="InterPro" id="IPR003591">
    <property type="entry name" value="Leu-rich_rpt_typical-subtyp"/>
</dbReference>
<feature type="domain" description="R13L1/DRL21-like LRR repeat region" evidence="9">
    <location>
        <begin position="703"/>
        <end position="827"/>
    </location>
</feature>
<dbReference type="InterPro" id="IPR058922">
    <property type="entry name" value="WHD_DRP"/>
</dbReference>
<reference evidence="10" key="1">
    <citation type="submission" date="2018-11" db="EMBL/GenBank/DDBJ databases">
        <authorList>
            <person name="Grassa J C."/>
        </authorList>
    </citation>
    <scope>NUCLEOTIDE SEQUENCE [LARGE SCALE GENOMIC DNA]</scope>
</reference>
<dbReference type="OMA" id="CESNILP"/>
<evidence type="ECO:0000256" key="3">
    <source>
        <dbReference type="ARBA" id="ARBA00022741"/>
    </source>
</evidence>
<organism evidence="10 11">
    <name type="scientific">Cannabis sativa</name>
    <name type="common">Hemp</name>
    <name type="synonym">Marijuana</name>
    <dbReference type="NCBI Taxonomy" id="3483"/>
    <lineage>
        <taxon>Eukaryota</taxon>
        <taxon>Viridiplantae</taxon>
        <taxon>Streptophyta</taxon>
        <taxon>Embryophyta</taxon>
        <taxon>Tracheophyta</taxon>
        <taxon>Spermatophyta</taxon>
        <taxon>Magnoliopsida</taxon>
        <taxon>eudicotyledons</taxon>
        <taxon>Gunneridae</taxon>
        <taxon>Pentapetalae</taxon>
        <taxon>rosids</taxon>
        <taxon>fabids</taxon>
        <taxon>Rosales</taxon>
        <taxon>Cannabaceae</taxon>
        <taxon>Cannabis</taxon>
    </lineage>
</organism>
<dbReference type="GO" id="GO:0051707">
    <property type="term" value="P:response to other organism"/>
    <property type="evidence" value="ECO:0007669"/>
    <property type="project" value="UniProtKB-ARBA"/>
</dbReference>
<keyword evidence="3" id="KW-0547">Nucleotide-binding</keyword>
<protein>
    <submittedName>
        <fullName evidence="10">Uncharacterized protein</fullName>
    </submittedName>
</protein>
<dbReference type="InterPro" id="IPR042197">
    <property type="entry name" value="Apaf_helical"/>
</dbReference>
<accession>A0A803P8Q5</accession>
<keyword evidence="1" id="KW-0433">Leucine-rich repeat</keyword>
<dbReference type="GO" id="GO:0006952">
    <property type="term" value="P:defense response"/>
    <property type="evidence" value="ECO:0007669"/>
    <property type="project" value="UniProtKB-KW"/>
</dbReference>
<keyword evidence="11" id="KW-1185">Reference proteome</keyword>
<keyword evidence="2" id="KW-0677">Repeat</keyword>
<evidence type="ECO:0000313" key="10">
    <source>
        <dbReference type="EnsemblPlants" id="cds.evm.model.03.361"/>
    </source>
</evidence>